<dbReference type="EMBL" id="JAEFBK010000012">
    <property type="protein sequence ID" value="KAG7542399.1"/>
    <property type="molecule type" value="Genomic_DNA"/>
</dbReference>
<organism evidence="1 2">
    <name type="scientific">Arabidopsis thaliana x Arabidopsis arenosa</name>
    <dbReference type="NCBI Taxonomy" id="1240361"/>
    <lineage>
        <taxon>Eukaryota</taxon>
        <taxon>Viridiplantae</taxon>
        <taxon>Streptophyta</taxon>
        <taxon>Embryophyta</taxon>
        <taxon>Tracheophyta</taxon>
        <taxon>Spermatophyta</taxon>
        <taxon>Magnoliopsida</taxon>
        <taxon>eudicotyledons</taxon>
        <taxon>Gunneridae</taxon>
        <taxon>Pentapetalae</taxon>
        <taxon>rosids</taxon>
        <taxon>malvids</taxon>
        <taxon>Brassicales</taxon>
        <taxon>Brassicaceae</taxon>
        <taxon>Camelineae</taxon>
        <taxon>Arabidopsis</taxon>
    </lineage>
</organism>
<evidence type="ECO:0000313" key="1">
    <source>
        <dbReference type="EMBL" id="KAG7542399.1"/>
    </source>
</evidence>
<dbReference type="AlphaFoldDB" id="A0A8T1YB55"/>
<dbReference type="Proteomes" id="UP000694240">
    <property type="component" value="Chromosome 12"/>
</dbReference>
<evidence type="ECO:0000313" key="2">
    <source>
        <dbReference type="Proteomes" id="UP000694240"/>
    </source>
</evidence>
<keyword evidence="2" id="KW-1185">Reference proteome</keyword>
<protein>
    <submittedName>
        <fullName evidence="1">Uncharacterized protein</fullName>
    </submittedName>
</protein>
<name>A0A8T1YB55_9BRAS</name>
<reference evidence="1 2" key="1">
    <citation type="submission" date="2020-12" db="EMBL/GenBank/DDBJ databases">
        <title>Concerted genomic and epigenomic changes stabilize Arabidopsis allopolyploids.</title>
        <authorList>
            <person name="Chen Z."/>
        </authorList>
    </citation>
    <scope>NUCLEOTIDE SEQUENCE [LARGE SCALE GENOMIC DNA]</scope>
    <source>
        <strain evidence="1">Allo738</strain>
        <tissue evidence="1">Leaf</tissue>
    </source>
</reference>
<sequence length="67" mass="7697">MSRQSSQVKKEMMCSHYSLSILKLCDTSTICIGMWIRNTFLDIMTIFSKEDICNTILDGRGSHFINC</sequence>
<accession>A0A8T1YB55</accession>
<comment type="caution">
    <text evidence="1">The sequence shown here is derived from an EMBL/GenBank/DDBJ whole genome shotgun (WGS) entry which is preliminary data.</text>
</comment>
<proteinExistence type="predicted"/>
<gene>
    <name evidence="1" type="ORF">ISN45_Aa07g023860</name>
</gene>